<evidence type="ECO:0000313" key="7">
    <source>
        <dbReference type="EMBL" id="CAI6329279.1"/>
    </source>
</evidence>
<comment type="caution">
    <text evidence="7">The sequence shown here is derived from an EMBL/GenBank/DDBJ whole genome shotgun (WGS) entry which is preliminary data.</text>
</comment>
<dbReference type="GO" id="GO:0004674">
    <property type="term" value="F:protein serine/threonine kinase activity"/>
    <property type="evidence" value="ECO:0007669"/>
    <property type="project" value="UniProtKB-EC"/>
</dbReference>
<dbReference type="GO" id="GO:0005524">
    <property type="term" value="F:ATP binding"/>
    <property type="evidence" value="ECO:0007669"/>
    <property type="project" value="UniProtKB-KW"/>
</dbReference>
<proteinExistence type="predicted"/>
<evidence type="ECO:0000256" key="4">
    <source>
        <dbReference type="ARBA" id="ARBA00022777"/>
    </source>
</evidence>
<dbReference type="OrthoDB" id="310217at2759"/>
<dbReference type="InterPro" id="IPR000719">
    <property type="entry name" value="Prot_kinase_dom"/>
</dbReference>
<evidence type="ECO:0000256" key="2">
    <source>
        <dbReference type="ARBA" id="ARBA00022679"/>
    </source>
</evidence>
<evidence type="ECO:0000256" key="1">
    <source>
        <dbReference type="ARBA" id="ARBA00012513"/>
    </source>
</evidence>
<name>A0A9W4XGI8_9PLEO</name>
<dbReference type="SUPFAM" id="SSF56112">
    <property type="entry name" value="Protein kinase-like (PK-like)"/>
    <property type="match status" value="1"/>
</dbReference>
<dbReference type="SMART" id="SM00220">
    <property type="entry name" value="S_TKc"/>
    <property type="match status" value="1"/>
</dbReference>
<evidence type="ECO:0000259" key="6">
    <source>
        <dbReference type="PROSITE" id="PS50011"/>
    </source>
</evidence>
<protein>
    <recommendedName>
        <fullName evidence="1">non-specific serine/threonine protein kinase</fullName>
        <ecNumber evidence="1">2.7.11.1</ecNumber>
    </recommendedName>
</protein>
<dbReference type="PROSITE" id="PS50011">
    <property type="entry name" value="PROTEIN_KINASE_DOM"/>
    <property type="match status" value="1"/>
</dbReference>
<evidence type="ECO:0000256" key="5">
    <source>
        <dbReference type="ARBA" id="ARBA00022840"/>
    </source>
</evidence>
<dbReference type="InterPro" id="IPR050660">
    <property type="entry name" value="NEK_Ser/Thr_kinase"/>
</dbReference>
<keyword evidence="3" id="KW-0547">Nucleotide-binding</keyword>
<organism evidence="7 8">
    <name type="scientific">Periconia digitata</name>
    <dbReference type="NCBI Taxonomy" id="1303443"/>
    <lineage>
        <taxon>Eukaryota</taxon>
        <taxon>Fungi</taxon>
        <taxon>Dikarya</taxon>
        <taxon>Ascomycota</taxon>
        <taxon>Pezizomycotina</taxon>
        <taxon>Dothideomycetes</taxon>
        <taxon>Pleosporomycetidae</taxon>
        <taxon>Pleosporales</taxon>
        <taxon>Massarineae</taxon>
        <taxon>Periconiaceae</taxon>
        <taxon>Periconia</taxon>
    </lineage>
</organism>
<dbReference type="Proteomes" id="UP001152607">
    <property type="component" value="Unassembled WGS sequence"/>
</dbReference>
<feature type="domain" description="Protein kinase" evidence="6">
    <location>
        <begin position="1"/>
        <end position="313"/>
    </location>
</feature>
<keyword evidence="8" id="KW-1185">Reference proteome</keyword>
<keyword evidence="2" id="KW-0808">Transferase</keyword>
<sequence>MSKAYKMEYHSLDVVREIQESDGCNNEGILLVRDNTRQRLLIEKRFKLYDVWNGPAQKEIEILKQLRGHPNITSIEGWYLQDGSVEETKGSVWLDYCNQGTLSNAIDFLNEQDREFSEFEIWHVFAQLAEAVRFCQQGPIVDVFSSTLATWNPIYHLDISPSNVFLTVDHGCETMLPRVLLGDFGCSATHFSQLQNGAILAADSSAEVDKPFLCMWQNAEFAAPESPYFSLKSDIYQLGLVIYCMLAMRTWGMDADFDANLRKADQYSEELRGLVGACLEQDPAQRLNITQLMGRIASGLQAEQRRRWEQPAL</sequence>
<reference evidence="7" key="1">
    <citation type="submission" date="2023-01" db="EMBL/GenBank/DDBJ databases">
        <authorList>
            <person name="Van Ghelder C."/>
            <person name="Rancurel C."/>
        </authorList>
    </citation>
    <scope>NUCLEOTIDE SEQUENCE</scope>
    <source>
        <strain evidence="7">CNCM I-4278</strain>
    </source>
</reference>
<gene>
    <name evidence="7" type="ORF">PDIGIT_LOCUS4105</name>
</gene>
<dbReference type="PANTHER" id="PTHR43671:SF13">
    <property type="entry name" value="SERINE_THREONINE-PROTEIN KINASE NEK2"/>
    <property type="match status" value="1"/>
</dbReference>
<dbReference type="Pfam" id="PF00069">
    <property type="entry name" value="Pkinase"/>
    <property type="match status" value="1"/>
</dbReference>
<dbReference type="CDD" id="cd00180">
    <property type="entry name" value="PKc"/>
    <property type="match status" value="1"/>
</dbReference>
<evidence type="ECO:0000313" key="8">
    <source>
        <dbReference type="Proteomes" id="UP001152607"/>
    </source>
</evidence>
<dbReference type="EMBL" id="CAOQHR010000002">
    <property type="protein sequence ID" value="CAI6329279.1"/>
    <property type="molecule type" value="Genomic_DNA"/>
</dbReference>
<keyword evidence="4" id="KW-0418">Kinase</keyword>
<accession>A0A9W4XGI8</accession>
<dbReference type="AlphaFoldDB" id="A0A9W4XGI8"/>
<dbReference type="Gene3D" id="1.10.510.10">
    <property type="entry name" value="Transferase(Phosphotransferase) domain 1"/>
    <property type="match status" value="1"/>
</dbReference>
<evidence type="ECO:0000256" key="3">
    <source>
        <dbReference type="ARBA" id="ARBA00022741"/>
    </source>
</evidence>
<dbReference type="PANTHER" id="PTHR43671">
    <property type="entry name" value="SERINE/THREONINE-PROTEIN KINASE NEK"/>
    <property type="match status" value="1"/>
</dbReference>
<dbReference type="InterPro" id="IPR011009">
    <property type="entry name" value="Kinase-like_dom_sf"/>
</dbReference>
<dbReference type="EC" id="2.7.11.1" evidence="1"/>
<keyword evidence="5" id="KW-0067">ATP-binding</keyword>